<dbReference type="PANTHER" id="PTHR34400">
    <property type="match status" value="1"/>
</dbReference>
<comment type="caution">
    <text evidence="2">The sequence shown here is derived from an EMBL/GenBank/DDBJ whole genome shotgun (WGS) entry which is preliminary data.</text>
</comment>
<feature type="domain" description="Iminophenyl-pyruvate dimer synthase" evidence="1">
    <location>
        <begin position="85"/>
        <end position="279"/>
    </location>
</feature>
<name>A0A918M962_9ACTN</name>
<reference evidence="2" key="2">
    <citation type="submission" date="2020-09" db="EMBL/GenBank/DDBJ databases">
        <authorList>
            <person name="Sun Q."/>
            <person name="Ohkuma M."/>
        </authorList>
    </citation>
    <scope>NUCLEOTIDE SEQUENCE</scope>
    <source>
        <strain evidence="2">JCM 4369</strain>
    </source>
</reference>
<evidence type="ECO:0000313" key="3">
    <source>
        <dbReference type="Proteomes" id="UP000618795"/>
    </source>
</evidence>
<proteinExistence type="predicted"/>
<dbReference type="Gene3D" id="1.20.1260.10">
    <property type="match status" value="1"/>
</dbReference>
<protein>
    <submittedName>
        <fullName evidence="2">Membrane protein</fullName>
    </submittedName>
</protein>
<dbReference type="AlphaFoldDB" id="A0A918M962"/>
<dbReference type="EMBL" id="BMTD01000001">
    <property type="protein sequence ID" value="GGU78456.1"/>
    <property type="molecule type" value="Genomic_DNA"/>
</dbReference>
<gene>
    <name evidence="2" type="ORF">GCM10010260_08660</name>
</gene>
<dbReference type="InterPro" id="IPR012347">
    <property type="entry name" value="Ferritin-like"/>
</dbReference>
<accession>A0A918M962</accession>
<evidence type="ECO:0000259" key="1">
    <source>
        <dbReference type="Pfam" id="PF12902"/>
    </source>
</evidence>
<dbReference type="Pfam" id="PF12902">
    <property type="entry name" value="Ferritin-like"/>
    <property type="match status" value="1"/>
</dbReference>
<dbReference type="Proteomes" id="UP000618795">
    <property type="component" value="Unassembled WGS sequence"/>
</dbReference>
<dbReference type="InterPro" id="IPR026820">
    <property type="entry name" value="VioB/RebD_dom"/>
</dbReference>
<dbReference type="PROSITE" id="PS51318">
    <property type="entry name" value="TAT"/>
    <property type="match status" value="1"/>
</dbReference>
<dbReference type="PANTHER" id="PTHR34400:SF4">
    <property type="entry name" value="MEMBRANE PROTEIN"/>
    <property type="match status" value="1"/>
</dbReference>
<keyword evidence="3" id="KW-1185">Reference proteome</keyword>
<organism evidence="2 3">
    <name type="scientific">Streptomyces filipinensis</name>
    <dbReference type="NCBI Taxonomy" id="66887"/>
    <lineage>
        <taxon>Bacteria</taxon>
        <taxon>Bacillati</taxon>
        <taxon>Actinomycetota</taxon>
        <taxon>Actinomycetes</taxon>
        <taxon>Kitasatosporales</taxon>
        <taxon>Streptomycetaceae</taxon>
        <taxon>Streptomyces</taxon>
    </lineage>
</organism>
<reference evidence="2" key="1">
    <citation type="journal article" date="2014" name="Int. J. Syst. Evol. Microbiol.">
        <title>Complete genome sequence of Corynebacterium casei LMG S-19264T (=DSM 44701T), isolated from a smear-ripened cheese.</title>
        <authorList>
            <consortium name="US DOE Joint Genome Institute (JGI-PGF)"/>
            <person name="Walter F."/>
            <person name="Albersmeier A."/>
            <person name="Kalinowski J."/>
            <person name="Ruckert C."/>
        </authorList>
    </citation>
    <scope>NUCLEOTIDE SEQUENCE</scope>
    <source>
        <strain evidence="2">JCM 4369</strain>
    </source>
</reference>
<evidence type="ECO:0000313" key="2">
    <source>
        <dbReference type="EMBL" id="GGU78456.1"/>
    </source>
</evidence>
<dbReference type="RefSeq" id="WP_229853941.1">
    <property type="nucleotide sequence ID" value="NZ_BMTD01000001.1"/>
</dbReference>
<sequence>MTGTNEHPDGPAVTPVGRRGFLASAALAATPAPLAATPAAAEPADGAAAAGPADEAAAAAGHRAVARLLAVAEGDRGIGWLRAALQVAVQLELTTIPPYLCGWWSVRDRRGEAARLIRRIVGDEMYHLGVVCNLLVAVGGRPRIRDAAPRYPCPLPGGVRAGVRVYLSGLTKAFVRDVMMAIEAPDTPLARAAASPPTIGDFYGELQRAFRRTEPYLSAEGQLSDRIGSDVLEPVTGLDDVERALEIVKEQGEGTESSPADAFQDDHPAHYYAFAEIYHGRRLRRTARGWQFTGAPVPFPDARPMAPVPPGGWHRPPVRVGRLLDQFDTTYAAVLDRLDEAWGGGDGRSLGAAVRAMRAMEEPAVELMETPIPGAPGTYGPQFRPV</sequence>
<dbReference type="InterPro" id="IPR006311">
    <property type="entry name" value="TAT_signal"/>
</dbReference>